<evidence type="ECO:0000259" key="5">
    <source>
        <dbReference type="Pfam" id="PF24827"/>
    </source>
</evidence>
<comment type="cofactor">
    <cofactor evidence="1">
        <name>Zn(2+)</name>
        <dbReference type="ChEBI" id="CHEBI:29105"/>
    </cofactor>
</comment>
<dbReference type="Gene3D" id="3.40.630.10">
    <property type="entry name" value="Zn peptidases"/>
    <property type="match status" value="1"/>
</dbReference>
<keyword evidence="2" id="KW-0479">Metal-binding</keyword>
<keyword evidence="4" id="KW-0862">Zinc</keyword>
<keyword evidence="7" id="KW-1185">Reference proteome</keyword>
<evidence type="ECO:0000313" key="6">
    <source>
        <dbReference type="EMBL" id="MBC8757264.1"/>
    </source>
</evidence>
<comment type="caution">
    <text evidence="6">The sequence shown here is derived from an EMBL/GenBank/DDBJ whole genome shotgun (WGS) entry which is preliminary data.</text>
</comment>
<dbReference type="RefSeq" id="WP_187564308.1">
    <property type="nucleotide sequence ID" value="NZ_JACGWS010000018.1"/>
</dbReference>
<feature type="domain" description="Succinylglutamate desuccinylase/Aspartoacylase catalytic" evidence="5">
    <location>
        <begin position="21"/>
        <end position="190"/>
    </location>
</feature>
<dbReference type="SUPFAM" id="SSF53187">
    <property type="entry name" value="Zn-dependent exopeptidases"/>
    <property type="match status" value="1"/>
</dbReference>
<dbReference type="EMBL" id="JACGWS010000018">
    <property type="protein sequence ID" value="MBC8757264.1"/>
    <property type="molecule type" value="Genomic_DNA"/>
</dbReference>
<dbReference type="InterPro" id="IPR055438">
    <property type="entry name" value="AstE_AspA_cat"/>
</dbReference>
<reference evidence="6 7" key="1">
    <citation type="submission" date="2020-07" db="EMBL/GenBank/DDBJ databases">
        <title>Description of Kordia aestuariivivens sp. nov., isolated from a tidal flat.</title>
        <authorList>
            <person name="Park S."/>
            <person name="Yoon J.-H."/>
        </authorList>
    </citation>
    <scope>NUCLEOTIDE SEQUENCE [LARGE SCALE GENOMIC DNA]</scope>
    <source>
        <strain evidence="6 7">YSTF-M3</strain>
    </source>
</reference>
<evidence type="ECO:0000313" key="7">
    <source>
        <dbReference type="Proteomes" id="UP000619238"/>
    </source>
</evidence>
<proteinExistence type="predicted"/>
<protein>
    <submittedName>
        <fullName evidence="6">Succinylglutamate desuccinylase/aspartoacylase family protein</fullName>
    </submittedName>
</protein>
<evidence type="ECO:0000256" key="1">
    <source>
        <dbReference type="ARBA" id="ARBA00001947"/>
    </source>
</evidence>
<evidence type="ECO:0000256" key="4">
    <source>
        <dbReference type="ARBA" id="ARBA00022833"/>
    </source>
</evidence>
<dbReference type="InterPro" id="IPR050178">
    <property type="entry name" value="AspA/AstE_fam"/>
</dbReference>
<dbReference type="PANTHER" id="PTHR15162">
    <property type="entry name" value="ASPARTOACYLASE"/>
    <property type="match status" value="1"/>
</dbReference>
<dbReference type="Pfam" id="PF24827">
    <property type="entry name" value="AstE_AspA_cat"/>
    <property type="match status" value="1"/>
</dbReference>
<organism evidence="6 7">
    <name type="scientific">Kordia aestuariivivens</name>
    <dbReference type="NCBI Taxonomy" id="2759037"/>
    <lineage>
        <taxon>Bacteria</taxon>
        <taxon>Pseudomonadati</taxon>
        <taxon>Bacteroidota</taxon>
        <taxon>Flavobacteriia</taxon>
        <taxon>Flavobacteriales</taxon>
        <taxon>Flavobacteriaceae</taxon>
        <taxon>Kordia</taxon>
    </lineage>
</organism>
<accession>A0ABR7QG40</accession>
<dbReference type="Proteomes" id="UP000619238">
    <property type="component" value="Unassembled WGS sequence"/>
</dbReference>
<name>A0ABR7QG40_9FLAO</name>
<dbReference type="PANTHER" id="PTHR15162:SF7">
    <property type="entry name" value="SUCCINYLGLUTAMATE DESUCCINYLASE"/>
    <property type="match status" value="1"/>
</dbReference>
<sequence length="377" mass="43330">MQHLILDLNRIIYNQLNPEATTTLIFIGGIHGNEPAGIYGLQKVIKSIRENDIQLRCNFYALAGNLNAIQKNIRYETSDLNRLWTRENIQKIKSKTTFGSQEEKEQSELYNCIENILNSHTGTFIFIDLHTTSAETIPFVTISDSLLNRQFVSNFKLPIILGIEEYLDGPLLTYINEFGHIALGFEAGQHEDPKAVENCEAFIWQTLLASNAVDKRNIEHREFYKQTLSKDSLSTDFYEISDRYHLKKGEHFTMNAGFKNFDSVKKSQKLATSNEEAIKASVSGKIFMPLYQSQGDDGFFIITKISVFWLQLSSVFRKLKLHHILRVLPGVQQDKKNANALFVNPKIAAFLTTKIFHLFGYRKKVIKTGVWYFIKRD</sequence>
<keyword evidence="3" id="KW-0378">Hydrolase</keyword>
<gene>
    <name evidence="6" type="ORF">H2O64_21520</name>
</gene>
<evidence type="ECO:0000256" key="3">
    <source>
        <dbReference type="ARBA" id="ARBA00022801"/>
    </source>
</evidence>
<evidence type="ECO:0000256" key="2">
    <source>
        <dbReference type="ARBA" id="ARBA00022723"/>
    </source>
</evidence>